<gene>
    <name evidence="2" type="ORF">X798_06009</name>
</gene>
<name>A0A238BNN9_9BILA</name>
<proteinExistence type="predicted"/>
<evidence type="ECO:0000313" key="2">
    <source>
        <dbReference type="EMBL" id="OZC06997.1"/>
    </source>
</evidence>
<sequence>MQIYLLELGSNCLLIIPSSGENFPADDSDNFNENPIEDKYGHYKDGTGHLIHFKKNEIIISYYVEINERHETLLDLIQDIYSIEDYYLLWGMITHHPKHFQILAQVYEGKRSSFAKQMIAIYWYLLYIGARIGYQGHIIYNQLRNS</sequence>
<keyword evidence="1" id="KW-0472">Membrane</keyword>
<evidence type="ECO:0000313" key="3">
    <source>
        <dbReference type="Proteomes" id="UP000242913"/>
    </source>
</evidence>
<dbReference type="Proteomes" id="UP000242913">
    <property type="component" value="Unassembled WGS sequence"/>
</dbReference>
<evidence type="ECO:0000256" key="1">
    <source>
        <dbReference type="SAM" id="Phobius"/>
    </source>
</evidence>
<keyword evidence="3" id="KW-1185">Reference proteome</keyword>
<feature type="transmembrane region" description="Helical" evidence="1">
    <location>
        <begin position="120"/>
        <end position="140"/>
    </location>
</feature>
<organism evidence="2 3">
    <name type="scientific">Onchocerca flexuosa</name>
    <dbReference type="NCBI Taxonomy" id="387005"/>
    <lineage>
        <taxon>Eukaryota</taxon>
        <taxon>Metazoa</taxon>
        <taxon>Ecdysozoa</taxon>
        <taxon>Nematoda</taxon>
        <taxon>Chromadorea</taxon>
        <taxon>Rhabditida</taxon>
        <taxon>Spirurina</taxon>
        <taxon>Spiruromorpha</taxon>
        <taxon>Filarioidea</taxon>
        <taxon>Onchocercidae</taxon>
        <taxon>Onchocerca</taxon>
    </lineage>
</organism>
<keyword evidence="1" id="KW-0812">Transmembrane</keyword>
<reference evidence="2 3" key="1">
    <citation type="submission" date="2015-12" db="EMBL/GenBank/DDBJ databases">
        <title>Draft genome of the nematode, Onchocerca flexuosa.</title>
        <authorList>
            <person name="Mitreva M."/>
        </authorList>
    </citation>
    <scope>NUCLEOTIDE SEQUENCE [LARGE SCALE GENOMIC DNA]</scope>
    <source>
        <strain evidence="2">Red Deer</strain>
    </source>
</reference>
<dbReference type="EMBL" id="KZ270048">
    <property type="protein sequence ID" value="OZC06997.1"/>
    <property type="molecule type" value="Genomic_DNA"/>
</dbReference>
<keyword evidence="1" id="KW-1133">Transmembrane helix</keyword>
<protein>
    <submittedName>
        <fullName evidence="2">Uncharacterized protein</fullName>
    </submittedName>
</protein>
<accession>A0A238BNN9</accession>
<dbReference type="AlphaFoldDB" id="A0A238BNN9"/>